<feature type="domain" description="Ku" evidence="4">
    <location>
        <begin position="54"/>
        <end position="182"/>
    </location>
</feature>
<reference evidence="5 6" key="1">
    <citation type="submission" date="2019-10" db="EMBL/GenBank/DDBJ databases">
        <title>A soil myxobacterium in the family Polyangiaceae.</title>
        <authorList>
            <person name="Li Y."/>
            <person name="Wang J."/>
        </authorList>
    </citation>
    <scope>NUCLEOTIDE SEQUENCE [LARGE SCALE GENOMIC DNA]</scope>
    <source>
        <strain evidence="5 6">DSM 14734</strain>
    </source>
</reference>
<dbReference type="PIRSF" id="PIRSF006493">
    <property type="entry name" value="Prok_Ku"/>
    <property type="match status" value="1"/>
</dbReference>
<dbReference type="InterPro" id="IPR016194">
    <property type="entry name" value="SPOC-like_C_dom_sf"/>
</dbReference>
<dbReference type="HAMAP" id="MF_01875">
    <property type="entry name" value="Prokaryotic_Ku"/>
    <property type="match status" value="1"/>
</dbReference>
<evidence type="ECO:0000256" key="2">
    <source>
        <dbReference type="HAMAP-Rule" id="MF_01875"/>
    </source>
</evidence>
<protein>
    <recommendedName>
        <fullName evidence="2">Non-homologous end joining protein Ku</fullName>
    </recommendedName>
</protein>
<keyword evidence="2" id="KW-0227">DNA damage</keyword>
<comment type="caution">
    <text evidence="5">The sequence shown here is derived from an EMBL/GenBank/DDBJ whole genome shotgun (WGS) entry which is preliminary data.</text>
</comment>
<evidence type="ECO:0000259" key="4">
    <source>
        <dbReference type="SMART" id="SM00559"/>
    </source>
</evidence>
<dbReference type="InterPro" id="IPR006164">
    <property type="entry name" value="DNA_bd_Ku70/Ku80"/>
</dbReference>
<dbReference type="SUPFAM" id="SSF100939">
    <property type="entry name" value="SPOC domain-like"/>
    <property type="match status" value="1"/>
</dbReference>
<dbReference type="Gene3D" id="2.40.290.10">
    <property type="match status" value="1"/>
</dbReference>
<dbReference type="SMART" id="SM00559">
    <property type="entry name" value="Ku78"/>
    <property type="match status" value="1"/>
</dbReference>
<keyword evidence="6" id="KW-1185">Reference proteome</keyword>
<feature type="compositionally biased region" description="Basic residues" evidence="3">
    <location>
        <begin position="278"/>
        <end position="296"/>
    </location>
</feature>
<sequence>MAARSTGTGTISFGLVSIPVKMYTATSSHGVGFHMLHKKCGTRVKQQLYCPYDREVIERSDTMRGFEYAREQYVEVTDEDLDAVRAERTERIDIVEFVPAETVDLLYVDKTNYLGPDKGGGRAYKLLADAMARTKKMAVGRYGARGKDQLVLLRPYKGGLIMHQVYYADEVRPFEEVAPAAKVEFRPQEEDLADRLIGELSADAFHPENFHDQYQDRLTGLIEKKVAGQEISLPPAEPQAQIIDLFEALKQSLAGKKEEKPAPAAEEAPAEEEGPRPALKKAAPRRAPRERVRKAG</sequence>
<dbReference type="Proteomes" id="UP000440224">
    <property type="component" value="Unassembled WGS sequence"/>
</dbReference>
<feature type="region of interest" description="Disordered" evidence="3">
    <location>
        <begin position="254"/>
        <end position="296"/>
    </location>
</feature>
<comment type="similarity">
    <text evidence="2">Belongs to the prokaryotic Ku family.</text>
</comment>
<keyword evidence="2" id="KW-0233">DNA recombination</keyword>
<dbReference type="EMBL" id="WJIE01000005">
    <property type="protein sequence ID" value="MRG94173.1"/>
    <property type="molecule type" value="Genomic_DNA"/>
</dbReference>
<dbReference type="PANTHER" id="PTHR41251:SF1">
    <property type="entry name" value="NON-HOMOLOGOUS END JOINING PROTEIN KU"/>
    <property type="match status" value="1"/>
</dbReference>
<evidence type="ECO:0000313" key="6">
    <source>
        <dbReference type="Proteomes" id="UP000440224"/>
    </source>
</evidence>
<dbReference type="Pfam" id="PF02735">
    <property type="entry name" value="Ku"/>
    <property type="match status" value="1"/>
</dbReference>
<evidence type="ECO:0000313" key="5">
    <source>
        <dbReference type="EMBL" id="MRG94173.1"/>
    </source>
</evidence>
<comment type="function">
    <text evidence="2">With LigD forms a non-homologous end joining (NHEJ) DNA repair enzyme, which repairs dsDNA breaks with reduced fidelity. Binds linear dsDNA with 5'- and 3'- overhangs but not closed circular dsDNA nor ssDNA. Recruits and stimulates the ligase activity of LigD.</text>
</comment>
<dbReference type="RefSeq" id="WP_153820991.1">
    <property type="nucleotide sequence ID" value="NZ_WJIE01000005.1"/>
</dbReference>
<comment type="subunit">
    <text evidence="2">Homodimer. Interacts with LigD.</text>
</comment>
<dbReference type="OrthoDB" id="9795084at2"/>
<evidence type="ECO:0000256" key="3">
    <source>
        <dbReference type="SAM" id="MobiDB-lite"/>
    </source>
</evidence>
<dbReference type="GO" id="GO:0003690">
    <property type="term" value="F:double-stranded DNA binding"/>
    <property type="evidence" value="ECO:0007669"/>
    <property type="project" value="UniProtKB-UniRule"/>
</dbReference>
<organism evidence="5 6">
    <name type="scientific">Polyangium spumosum</name>
    <dbReference type="NCBI Taxonomy" id="889282"/>
    <lineage>
        <taxon>Bacteria</taxon>
        <taxon>Pseudomonadati</taxon>
        <taxon>Myxococcota</taxon>
        <taxon>Polyangia</taxon>
        <taxon>Polyangiales</taxon>
        <taxon>Polyangiaceae</taxon>
        <taxon>Polyangium</taxon>
    </lineage>
</organism>
<keyword evidence="1 2" id="KW-0238">DNA-binding</keyword>
<proteinExistence type="inferred from homology"/>
<gene>
    <name evidence="2" type="primary">ku</name>
    <name evidence="5" type="ORF">GF068_19940</name>
</gene>
<keyword evidence="2" id="KW-0234">DNA repair</keyword>
<dbReference type="AlphaFoldDB" id="A0A6N7PQC3"/>
<name>A0A6N7PQC3_9BACT</name>
<dbReference type="PANTHER" id="PTHR41251">
    <property type="entry name" value="NON-HOMOLOGOUS END JOINING PROTEIN KU"/>
    <property type="match status" value="1"/>
</dbReference>
<dbReference type="InterPro" id="IPR009187">
    <property type="entry name" value="Prok_Ku"/>
</dbReference>
<dbReference type="NCBIfam" id="TIGR02772">
    <property type="entry name" value="Ku_bact"/>
    <property type="match status" value="1"/>
</dbReference>
<dbReference type="GO" id="GO:0006310">
    <property type="term" value="P:DNA recombination"/>
    <property type="evidence" value="ECO:0007669"/>
    <property type="project" value="UniProtKB-KW"/>
</dbReference>
<dbReference type="CDD" id="cd00789">
    <property type="entry name" value="KU_like"/>
    <property type="match status" value="1"/>
</dbReference>
<accession>A0A6N7PQC3</accession>
<evidence type="ECO:0000256" key="1">
    <source>
        <dbReference type="ARBA" id="ARBA00023125"/>
    </source>
</evidence>
<dbReference type="GO" id="GO:0006303">
    <property type="term" value="P:double-strand break repair via nonhomologous end joining"/>
    <property type="evidence" value="ECO:0007669"/>
    <property type="project" value="UniProtKB-UniRule"/>
</dbReference>